<gene>
    <name evidence="17" type="ORF">Bpfe_004979</name>
</gene>
<dbReference type="Pfam" id="PF12796">
    <property type="entry name" value="Ank_2"/>
    <property type="match status" value="1"/>
</dbReference>
<comment type="caution">
    <text evidence="17">The sequence shown here is derived from an EMBL/GenBank/DDBJ whole genome shotgun (WGS) entry which is preliminary data.</text>
</comment>
<dbReference type="Proteomes" id="UP001233172">
    <property type="component" value="Unassembled WGS sequence"/>
</dbReference>
<evidence type="ECO:0000259" key="16">
    <source>
        <dbReference type="Pfam" id="PF00520"/>
    </source>
</evidence>
<keyword evidence="12" id="KW-0407">Ion channel</keyword>
<dbReference type="PANTHER" id="PTHR10582">
    <property type="entry name" value="TRANSIENT RECEPTOR POTENTIAL ION CHANNEL PROTEIN"/>
    <property type="match status" value="1"/>
</dbReference>
<dbReference type="EMBL" id="JASAOG010000013">
    <property type="protein sequence ID" value="KAK0065546.1"/>
    <property type="molecule type" value="Genomic_DNA"/>
</dbReference>
<dbReference type="SUPFAM" id="SSF48403">
    <property type="entry name" value="Ankyrin repeat"/>
    <property type="match status" value="1"/>
</dbReference>
<feature type="domain" description="Ion transport" evidence="16">
    <location>
        <begin position="474"/>
        <end position="733"/>
    </location>
</feature>
<dbReference type="InterPro" id="IPR005821">
    <property type="entry name" value="Ion_trans_dom"/>
</dbReference>
<reference evidence="17" key="1">
    <citation type="journal article" date="2023" name="PLoS Negl. Trop. Dis.">
        <title>A genome sequence for Biomphalaria pfeifferi, the major vector snail for the human-infecting parasite Schistosoma mansoni.</title>
        <authorList>
            <person name="Bu L."/>
            <person name="Lu L."/>
            <person name="Laidemitt M.R."/>
            <person name="Zhang S.M."/>
            <person name="Mutuku M."/>
            <person name="Mkoji G."/>
            <person name="Steinauer M."/>
            <person name="Loker E.S."/>
        </authorList>
    </citation>
    <scope>NUCLEOTIDE SEQUENCE</scope>
    <source>
        <strain evidence="17">KasaAsao</strain>
    </source>
</reference>
<protein>
    <submittedName>
        <fullName evidence="17">Transient receptor potential cation channel subfamily V member 5</fullName>
    </submittedName>
</protein>
<sequence length="864" mass="99106">MGNTTVVATGVKNQGDAEANKLYQLVDLKGGGELVEMAKVARWTKNWADLDERIQRDVKPFLYNGGQGKYIPIVDLVKIRNKDRQKSGIKASKNKQKSAQDQARIDNIMQLEINQIDGFLSRHDHKSRFQCWDLEKRGTVGENILHLCLLNATQTHADLAKRLLMFYPKMLNDIYVGEEYYGENILHLAIVNEDPAMVKFLLDKGVDFEARVCGNFFTPDDQKSSRTDSLDHEWVNVCKETNYEGNVYWGDYPLSFAACLNQEECVRLLIAKGANPNLQDCNGNTVMHMLVIYDNMQMFDLLHSFGGRLDIKNRQNLTPLTLAAKLARKNMYEHILEMVREVYWLYGNVTSAGYPLSDVDTISRTGEINMDSALHLIVKGNLEGHLEMMDGVIVKLLQEKWKTFVGFRFYRRFILFILYFICFAVAFGLRRGENPCTTDQSSPLPSFCDLYSNQTEADSCYLLIPYQVIDIARMTLESITLVAAVIYIFLALKEIYHQGFKVFFSTLTGAPAKTLFLMSCLFVIAMLPGRAACCPTFEDIVGVMAILCTAPYFLFFCRGFRIVGPSIVMIYNMIRRDLLQFFIIYVVFIIGFSQSMYVIFLNQQESPFGSPEDAVMAMIVMSLGQFGDFYDRFKDTDYPTVYVAFHSDPTCSNCTKLDNCTVFCNPMDAVVGMFSMSVGDFEDLYSLFRGLPHPYQNTIKIIFIVYMIMVAILLINMLIAMMARTYEMVTNTQKEWFRQWANIVLVVEQTVTTESRRQQMIKYSVPFGDNERALMIRWHQSEKEKEELKFIRNKNKISQKAMASLKSRDRRSSIHSQPTRVETYIETMGNGKHQSSLQHNEEEVKEVHRSNSSIHITEQTVNTT</sequence>
<dbReference type="AlphaFoldDB" id="A0AAD8C2X9"/>
<comment type="subcellular location">
    <subcellularLocation>
        <location evidence="1">Cell membrane</location>
        <topology evidence="1">Multi-pass membrane protein</topology>
    </subcellularLocation>
</comment>
<keyword evidence="18" id="KW-1185">Reference proteome</keyword>
<evidence type="ECO:0000256" key="7">
    <source>
        <dbReference type="ARBA" id="ARBA00022737"/>
    </source>
</evidence>
<evidence type="ECO:0000256" key="11">
    <source>
        <dbReference type="ARBA" id="ARBA00023136"/>
    </source>
</evidence>
<evidence type="ECO:0000256" key="9">
    <source>
        <dbReference type="ARBA" id="ARBA00022989"/>
    </source>
</evidence>
<dbReference type="Pfam" id="PF13606">
    <property type="entry name" value="Ank_3"/>
    <property type="match status" value="1"/>
</dbReference>
<feature type="transmembrane region" description="Helical" evidence="15">
    <location>
        <begin position="578"/>
        <end position="600"/>
    </location>
</feature>
<keyword evidence="2" id="KW-0813">Transport</keyword>
<keyword evidence="17" id="KW-0675">Receptor</keyword>
<evidence type="ECO:0000313" key="17">
    <source>
        <dbReference type="EMBL" id="KAK0065546.1"/>
    </source>
</evidence>
<keyword evidence="13" id="KW-0040">ANK repeat</keyword>
<dbReference type="PROSITE" id="PS50297">
    <property type="entry name" value="ANK_REP_REGION"/>
    <property type="match status" value="2"/>
</dbReference>
<keyword evidence="10" id="KW-0406">Ion transport</keyword>
<keyword evidence="4" id="KW-0109">Calcium transport</keyword>
<feature type="repeat" description="ANK" evidence="13">
    <location>
        <begin position="282"/>
        <end position="314"/>
    </location>
</feature>
<feature type="transmembrane region" description="Helical" evidence="15">
    <location>
        <begin position="540"/>
        <end position="557"/>
    </location>
</feature>
<keyword evidence="5" id="KW-0107">Calcium channel</keyword>
<evidence type="ECO:0000256" key="14">
    <source>
        <dbReference type="SAM" id="MobiDB-lite"/>
    </source>
</evidence>
<evidence type="ECO:0000256" key="15">
    <source>
        <dbReference type="SAM" id="Phobius"/>
    </source>
</evidence>
<evidence type="ECO:0000256" key="8">
    <source>
        <dbReference type="ARBA" id="ARBA00022837"/>
    </source>
</evidence>
<keyword evidence="11 15" id="KW-0472">Membrane</keyword>
<feature type="transmembrane region" description="Helical" evidence="15">
    <location>
        <begin position="502"/>
        <end position="528"/>
    </location>
</feature>
<dbReference type="PANTHER" id="PTHR10582:SF28">
    <property type="entry name" value="NANCHUNG, ISOFORM B"/>
    <property type="match status" value="1"/>
</dbReference>
<keyword evidence="3" id="KW-1003">Cell membrane</keyword>
<evidence type="ECO:0000256" key="13">
    <source>
        <dbReference type="PROSITE-ProRule" id="PRU00023"/>
    </source>
</evidence>
<dbReference type="GO" id="GO:0005262">
    <property type="term" value="F:calcium channel activity"/>
    <property type="evidence" value="ECO:0007669"/>
    <property type="project" value="UniProtKB-KW"/>
</dbReference>
<dbReference type="SMART" id="SM00248">
    <property type="entry name" value="ANK"/>
    <property type="match status" value="5"/>
</dbReference>
<feature type="transmembrane region" description="Helical" evidence="15">
    <location>
        <begin position="409"/>
        <end position="429"/>
    </location>
</feature>
<feature type="region of interest" description="Disordered" evidence="14">
    <location>
        <begin position="843"/>
        <end position="864"/>
    </location>
</feature>
<dbReference type="InterPro" id="IPR024862">
    <property type="entry name" value="TRPV"/>
</dbReference>
<dbReference type="Pfam" id="PF00520">
    <property type="entry name" value="Ion_trans"/>
    <property type="match status" value="1"/>
</dbReference>
<evidence type="ECO:0000256" key="6">
    <source>
        <dbReference type="ARBA" id="ARBA00022692"/>
    </source>
</evidence>
<dbReference type="GO" id="GO:0098703">
    <property type="term" value="P:calcium ion import across plasma membrane"/>
    <property type="evidence" value="ECO:0007669"/>
    <property type="project" value="TreeGrafter"/>
</dbReference>
<feature type="transmembrane region" description="Helical" evidence="15">
    <location>
        <begin position="471"/>
        <end position="490"/>
    </location>
</feature>
<evidence type="ECO:0000256" key="2">
    <source>
        <dbReference type="ARBA" id="ARBA00022448"/>
    </source>
</evidence>
<dbReference type="GO" id="GO:0005886">
    <property type="term" value="C:plasma membrane"/>
    <property type="evidence" value="ECO:0007669"/>
    <property type="project" value="UniProtKB-SubCell"/>
</dbReference>
<evidence type="ECO:0000256" key="3">
    <source>
        <dbReference type="ARBA" id="ARBA00022475"/>
    </source>
</evidence>
<evidence type="ECO:0000256" key="12">
    <source>
        <dbReference type="ARBA" id="ARBA00023303"/>
    </source>
</evidence>
<organism evidence="17 18">
    <name type="scientific">Biomphalaria pfeifferi</name>
    <name type="common">Bloodfluke planorb</name>
    <name type="synonym">Freshwater snail</name>
    <dbReference type="NCBI Taxonomy" id="112525"/>
    <lineage>
        <taxon>Eukaryota</taxon>
        <taxon>Metazoa</taxon>
        <taxon>Spiralia</taxon>
        <taxon>Lophotrochozoa</taxon>
        <taxon>Mollusca</taxon>
        <taxon>Gastropoda</taxon>
        <taxon>Heterobranchia</taxon>
        <taxon>Euthyneura</taxon>
        <taxon>Panpulmonata</taxon>
        <taxon>Hygrophila</taxon>
        <taxon>Lymnaeoidea</taxon>
        <taxon>Planorbidae</taxon>
        <taxon>Biomphalaria</taxon>
    </lineage>
</organism>
<keyword evidence="8" id="KW-0106">Calcium</keyword>
<feature type="repeat" description="ANK" evidence="13">
    <location>
        <begin position="249"/>
        <end position="281"/>
    </location>
</feature>
<dbReference type="FunFam" id="1.25.40.20:FF:000181">
    <property type="entry name" value="Nanchung, isoform A"/>
    <property type="match status" value="1"/>
</dbReference>
<feature type="compositionally biased region" description="Polar residues" evidence="14">
    <location>
        <begin position="850"/>
        <end position="864"/>
    </location>
</feature>
<dbReference type="PROSITE" id="PS50088">
    <property type="entry name" value="ANK_REPEAT"/>
    <property type="match status" value="3"/>
</dbReference>
<evidence type="ECO:0000256" key="1">
    <source>
        <dbReference type="ARBA" id="ARBA00004651"/>
    </source>
</evidence>
<keyword evidence="6 15" id="KW-0812">Transmembrane</keyword>
<dbReference type="InterPro" id="IPR002110">
    <property type="entry name" value="Ankyrin_rpt"/>
</dbReference>
<feature type="transmembrane region" description="Helical" evidence="15">
    <location>
        <begin position="701"/>
        <end position="723"/>
    </location>
</feature>
<evidence type="ECO:0000256" key="4">
    <source>
        <dbReference type="ARBA" id="ARBA00022568"/>
    </source>
</evidence>
<feature type="repeat" description="ANK" evidence="13">
    <location>
        <begin position="181"/>
        <end position="213"/>
    </location>
</feature>
<proteinExistence type="predicted"/>
<keyword evidence="7" id="KW-0677">Repeat</keyword>
<evidence type="ECO:0000256" key="10">
    <source>
        <dbReference type="ARBA" id="ARBA00023065"/>
    </source>
</evidence>
<evidence type="ECO:0000256" key="5">
    <source>
        <dbReference type="ARBA" id="ARBA00022673"/>
    </source>
</evidence>
<dbReference type="InterPro" id="IPR036770">
    <property type="entry name" value="Ankyrin_rpt-contain_sf"/>
</dbReference>
<reference evidence="17" key="2">
    <citation type="submission" date="2023-04" db="EMBL/GenBank/DDBJ databases">
        <authorList>
            <person name="Bu L."/>
            <person name="Lu L."/>
            <person name="Laidemitt M.R."/>
            <person name="Zhang S.M."/>
            <person name="Mutuku M."/>
            <person name="Mkoji G."/>
            <person name="Steinauer M."/>
            <person name="Loker E.S."/>
        </authorList>
    </citation>
    <scope>NUCLEOTIDE SEQUENCE</scope>
    <source>
        <strain evidence="17">KasaAsao</strain>
        <tissue evidence="17">Whole Snail</tissue>
    </source>
</reference>
<dbReference type="Gene3D" id="1.25.40.20">
    <property type="entry name" value="Ankyrin repeat-containing domain"/>
    <property type="match status" value="1"/>
</dbReference>
<accession>A0AAD8C2X9</accession>
<evidence type="ECO:0000313" key="18">
    <source>
        <dbReference type="Proteomes" id="UP001233172"/>
    </source>
</evidence>
<name>A0AAD8C2X9_BIOPF</name>
<keyword evidence="9 15" id="KW-1133">Transmembrane helix</keyword>